<feature type="region of interest" description="Disordered" evidence="1">
    <location>
        <begin position="239"/>
        <end position="299"/>
    </location>
</feature>
<gene>
    <name evidence="2" type="ORF">PFISCL1PPCAC_6881</name>
</gene>
<feature type="compositionally biased region" description="Basic and acidic residues" evidence="1">
    <location>
        <begin position="162"/>
        <end position="178"/>
    </location>
</feature>
<feature type="compositionally biased region" description="Basic and acidic residues" evidence="1">
    <location>
        <begin position="239"/>
        <end position="268"/>
    </location>
</feature>
<feature type="compositionally biased region" description="Basic residues" evidence="1">
    <location>
        <begin position="269"/>
        <end position="278"/>
    </location>
</feature>
<reference evidence="2" key="1">
    <citation type="submission" date="2023-10" db="EMBL/GenBank/DDBJ databases">
        <title>Genome assembly of Pristionchus species.</title>
        <authorList>
            <person name="Yoshida K."/>
            <person name="Sommer R.J."/>
        </authorList>
    </citation>
    <scope>NUCLEOTIDE SEQUENCE</scope>
    <source>
        <strain evidence="2">RS5133</strain>
    </source>
</reference>
<evidence type="ECO:0000313" key="2">
    <source>
        <dbReference type="EMBL" id="GMT15584.1"/>
    </source>
</evidence>
<feature type="region of interest" description="Disordered" evidence="1">
    <location>
        <begin position="85"/>
        <end position="107"/>
    </location>
</feature>
<proteinExistence type="predicted"/>
<organism evidence="2 3">
    <name type="scientific">Pristionchus fissidentatus</name>
    <dbReference type="NCBI Taxonomy" id="1538716"/>
    <lineage>
        <taxon>Eukaryota</taxon>
        <taxon>Metazoa</taxon>
        <taxon>Ecdysozoa</taxon>
        <taxon>Nematoda</taxon>
        <taxon>Chromadorea</taxon>
        <taxon>Rhabditida</taxon>
        <taxon>Rhabditina</taxon>
        <taxon>Diplogasteromorpha</taxon>
        <taxon>Diplogasteroidea</taxon>
        <taxon>Neodiplogasteridae</taxon>
        <taxon>Pristionchus</taxon>
    </lineage>
</organism>
<feature type="compositionally biased region" description="Basic and acidic residues" evidence="1">
    <location>
        <begin position="193"/>
        <end position="222"/>
    </location>
</feature>
<dbReference type="AlphaFoldDB" id="A0AAV5VAR2"/>
<dbReference type="Proteomes" id="UP001432322">
    <property type="component" value="Unassembled WGS sequence"/>
</dbReference>
<dbReference type="EMBL" id="BTSY01000002">
    <property type="protein sequence ID" value="GMT15584.1"/>
    <property type="molecule type" value="Genomic_DNA"/>
</dbReference>
<feature type="region of interest" description="Disordered" evidence="1">
    <location>
        <begin position="475"/>
        <end position="573"/>
    </location>
</feature>
<name>A0AAV5VAR2_9BILA</name>
<accession>A0AAV5VAR2</accession>
<feature type="compositionally biased region" description="Low complexity" evidence="1">
    <location>
        <begin position="539"/>
        <end position="572"/>
    </location>
</feature>
<keyword evidence="3" id="KW-1185">Reference proteome</keyword>
<feature type="region of interest" description="Disordered" evidence="1">
    <location>
        <begin position="1"/>
        <end position="21"/>
    </location>
</feature>
<evidence type="ECO:0000256" key="1">
    <source>
        <dbReference type="SAM" id="MobiDB-lite"/>
    </source>
</evidence>
<feature type="compositionally biased region" description="Basic and acidic residues" evidence="1">
    <location>
        <begin position="279"/>
        <end position="299"/>
    </location>
</feature>
<feature type="compositionally biased region" description="Basic and acidic residues" evidence="1">
    <location>
        <begin position="475"/>
        <end position="492"/>
    </location>
</feature>
<sequence>MDIKREAGIGSSRDSGFSSDLPAIRIKHEPIDNYGEENGMNIVDDLRSRLAEAERKLKLAEEERDVAEVQSQTWMEQCADSERRRISAEKKAAKERQGASSRIDELEQKDNAAVTTWFNKYKAELVKSCQSDRRADEAADEVKRLREEMERLRVSIASSDGEMQKRLTESERRRRDAEEQLVQVAPIMNGLRSDLEEAKTTRRAELDKQKEKLSDKLRDVEKKCDKLEKDKKELHEKLKRAERSIATEKAEAKIANEQLDKDRQELRSLRKRNRKRITSGHDDASKDHPKTEKKNEMKVEELREALRRSEKKFNQLQGVADLGGKKYTSLQAEFERTSESLVKASKERCEKWKECEDLKAKCAELETEVAGSRGRTMIQERNEKEWMEMKEQIKKMEEKRVESESEAANQQAKLKVAEADLEELRRVNAFLVTTKSGELLEELMETRKRIIVLEGELESARSKPVVEEVVKNGEKKMEESRKRAINEKKEEEEKGEEGEADLVSADCPPEFDPATSSFKWKRGRFQAVKVSPVKSGGKTPSTPAYSSPLSSLSSTSVASSSSTSIASTSSTPRFVPTTLRITNLQNKNSTFH</sequence>
<evidence type="ECO:0000313" key="3">
    <source>
        <dbReference type="Proteomes" id="UP001432322"/>
    </source>
</evidence>
<comment type="caution">
    <text evidence="2">The sequence shown here is derived from an EMBL/GenBank/DDBJ whole genome shotgun (WGS) entry which is preliminary data.</text>
</comment>
<feature type="region of interest" description="Disordered" evidence="1">
    <location>
        <begin position="153"/>
        <end position="222"/>
    </location>
</feature>
<protein>
    <submittedName>
        <fullName evidence="2">Uncharacterized protein</fullName>
    </submittedName>
</protein>